<dbReference type="Proteomes" id="UP000827986">
    <property type="component" value="Unassembled WGS sequence"/>
</dbReference>
<evidence type="ECO:0000313" key="2">
    <source>
        <dbReference type="Proteomes" id="UP000827986"/>
    </source>
</evidence>
<proteinExistence type="predicted"/>
<keyword evidence="2" id="KW-1185">Reference proteome</keyword>
<sequence>MVCEAMEMLQRRTQSNRQDKCSIQFTRLPSHPILGANTKESFSNHHSKASRFCLKSKEEAQSMWKHSHSTPLLVIELFSDVSFHSERAFSLFRCGKPLTSIAMLM</sequence>
<dbReference type="AlphaFoldDB" id="A0A9D3WTL7"/>
<evidence type="ECO:0000313" key="1">
    <source>
        <dbReference type="EMBL" id="KAH1167108.1"/>
    </source>
</evidence>
<reference evidence="1" key="1">
    <citation type="submission" date="2021-09" db="EMBL/GenBank/DDBJ databases">
        <title>The genome of Mauremys mutica provides insights into the evolution of semi-aquatic lifestyle.</title>
        <authorList>
            <person name="Gong S."/>
            <person name="Gao Y."/>
        </authorList>
    </citation>
    <scope>NUCLEOTIDE SEQUENCE</scope>
    <source>
        <strain evidence="1">MM-2020</strain>
        <tissue evidence="1">Muscle</tissue>
    </source>
</reference>
<organism evidence="1 2">
    <name type="scientific">Mauremys mutica</name>
    <name type="common">yellowpond turtle</name>
    <dbReference type="NCBI Taxonomy" id="74926"/>
    <lineage>
        <taxon>Eukaryota</taxon>
        <taxon>Metazoa</taxon>
        <taxon>Chordata</taxon>
        <taxon>Craniata</taxon>
        <taxon>Vertebrata</taxon>
        <taxon>Euteleostomi</taxon>
        <taxon>Archelosauria</taxon>
        <taxon>Testudinata</taxon>
        <taxon>Testudines</taxon>
        <taxon>Cryptodira</taxon>
        <taxon>Durocryptodira</taxon>
        <taxon>Testudinoidea</taxon>
        <taxon>Geoemydidae</taxon>
        <taxon>Geoemydinae</taxon>
        <taxon>Mauremys</taxon>
    </lineage>
</organism>
<accession>A0A9D3WTL7</accession>
<gene>
    <name evidence="1" type="ORF">KIL84_016280</name>
</gene>
<comment type="caution">
    <text evidence="1">The sequence shown here is derived from an EMBL/GenBank/DDBJ whole genome shotgun (WGS) entry which is preliminary data.</text>
</comment>
<name>A0A9D3WTL7_9SAUR</name>
<dbReference type="EMBL" id="JAHDVG010000487">
    <property type="protein sequence ID" value="KAH1167108.1"/>
    <property type="molecule type" value="Genomic_DNA"/>
</dbReference>
<protein>
    <submittedName>
        <fullName evidence="1">Uncharacterized protein</fullName>
    </submittedName>
</protein>